<dbReference type="GO" id="GO:0016539">
    <property type="term" value="P:intein-mediated protein splicing"/>
    <property type="evidence" value="ECO:0007669"/>
    <property type="project" value="InterPro"/>
</dbReference>
<evidence type="ECO:0008006" key="2">
    <source>
        <dbReference type="Google" id="ProtNLM"/>
    </source>
</evidence>
<dbReference type="InterPro" id="IPR006141">
    <property type="entry name" value="Intein_N"/>
</dbReference>
<dbReference type="InterPro" id="IPR002298">
    <property type="entry name" value="DNA_polymerase_A"/>
</dbReference>
<dbReference type="PANTHER" id="PTHR10133:SF27">
    <property type="entry name" value="DNA POLYMERASE NU"/>
    <property type="match status" value="1"/>
</dbReference>
<feature type="non-terminal residue" evidence="1">
    <location>
        <position position="493"/>
    </location>
</feature>
<dbReference type="PROSITE" id="PS50817">
    <property type="entry name" value="INTEIN_N_TER"/>
    <property type="match status" value="1"/>
</dbReference>
<gene>
    <name evidence="1" type="ORF">LCGC14_2515850</name>
</gene>
<proteinExistence type="predicted"/>
<dbReference type="SUPFAM" id="SSF51294">
    <property type="entry name" value="Hedgehog/intein (Hint) domain"/>
    <property type="match status" value="1"/>
</dbReference>
<dbReference type="GO" id="GO:0003887">
    <property type="term" value="F:DNA-directed DNA polymerase activity"/>
    <property type="evidence" value="ECO:0007669"/>
    <property type="project" value="InterPro"/>
</dbReference>
<dbReference type="AlphaFoldDB" id="A0A0F9AYC5"/>
<dbReference type="Gene3D" id="1.20.1060.10">
    <property type="entry name" value="Taq DNA Polymerase, Chain T, domain 4"/>
    <property type="match status" value="1"/>
</dbReference>
<dbReference type="PANTHER" id="PTHR10133">
    <property type="entry name" value="DNA POLYMERASE I"/>
    <property type="match status" value="1"/>
</dbReference>
<dbReference type="SUPFAM" id="SSF56672">
    <property type="entry name" value="DNA/RNA polymerases"/>
    <property type="match status" value="1"/>
</dbReference>
<accession>A0A0F9AYC5</accession>
<organism evidence="1">
    <name type="scientific">marine sediment metagenome</name>
    <dbReference type="NCBI Taxonomy" id="412755"/>
    <lineage>
        <taxon>unclassified sequences</taxon>
        <taxon>metagenomes</taxon>
        <taxon>ecological metagenomes</taxon>
    </lineage>
</organism>
<comment type="caution">
    <text evidence="1">The sequence shown here is derived from an EMBL/GenBank/DDBJ whole genome shotgun (WGS) entry which is preliminary data.</text>
</comment>
<sequence>WVYRNISIPLIRCATKLEERGVYIDQEHFSKLCRYYKDTLATRKAELNEKVGRELKSPTYYQNVQNLLFKELGLPLTAQATKSARKECNQCRKTYSPCSPAHASTSADDLTELNDRTPHPVVPLIIDIKQLEKTYSTQLDGGGDKGFRQHIREDGRIHARWSAARAGTGRFACVPLDAEILTMEGWKHVEDLELEESVVGYDMTTESLQPTPLEDIHREYASVGSIQFQNTSTERGYHVRCTAEHRWVVKTPRIRAGLSFARNLSNKGDLYVQQSAPAGFSGKAPISPTEAGIIGWAITDGTRITTSAGRCALQIIVKKPSSIKALDELLQDVTHSRTETPQDTVRYYLGVEVYDALVSLTEPNNLPYIIMTLSVEAREAMWNAMMEADGCPRRYYSTKSERFGAQKQAVSDAFSALAVLMGKTLSYRARPETGFIDWHIWQRDYSRARWVPPIAQAPQEPVWCPKTGTRTWVMRLDGRVLITGNCEYPNLMN</sequence>
<dbReference type="InterPro" id="IPR043502">
    <property type="entry name" value="DNA/RNA_pol_sf"/>
</dbReference>
<protein>
    <recommendedName>
        <fullName evidence="2">DOD-type homing endonuclease domain-containing protein</fullName>
    </recommendedName>
</protein>
<name>A0A0F9AYC5_9ZZZZ</name>
<dbReference type="EMBL" id="LAZR01040465">
    <property type="protein sequence ID" value="KKL14420.1"/>
    <property type="molecule type" value="Genomic_DNA"/>
</dbReference>
<dbReference type="GO" id="GO:0006302">
    <property type="term" value="P:double-strand break repair"/>
    <property type="evidence" value="ECO:0007669"/>
    <property type="project" value="TreeGrafter"/>
</dbReference>
<evidence type="ECO:0000313" key="1">
    <source>
        <dbReference type="EMBL" id="KKL14420.1"/>
    </source>
</evidence>
<dbReference type="Gene3D" id="2.170.16.10">
    <property type="entry name" value="Hedgehog/Intein (Hint) domain"/>
    <property type="match status" value="1"/>
</dbReference>
<dbReference type="InterPro" id="IPR036844">
    <property type="entry name" value="Hint_dom_sf"/>
</dbReference>
<dbReference type="GO" id="GO:0006261">
    <property type="term" value="P:DNA-templated DNA replication"/>
    <property type="evidence" value="ECO:0007669"/>
    <property type="project" value="InterPro"/>
</dbReference>
<reference evidence="1" key="1">
    <citation type="journal article" date="2015" name="Nature">
        <title>Complex archaea that bridge the gap between prokaryotes and eukaryotes.</title>
        <authorList>
            <person name="Spang A."/>
            <person name="Saw J.H."/>
            <person name="Jorgensen S.L."/>
            <person name="Zaremba-Niedzwiedzka K."/>
            <person name="Martijn J."/>
            <person name="Lind A.E."/>
            <person name="van Eijk R."/>
            <person name="Schleper C."/>
            <person name="Guy L."/>
            <person name="Ettema T.J."/>
        </authorList>
    </citation>
    <scope>NUCLEOTIDE SEQUENCE</scope>
</reference>
<feature type="non-terminal residue" evidence="1">
    <location>
        <position position="1"/>
    </location>
</feature>